<feature type="binding site" evidence="7 8">
    <location>
        <begin position="330"/>
        <end position="333"/>
    </location>
    <ligand>
        <name>ATP</name>
        <dbReference type="ChEBI" id="CHEBI:30616"/>
    </ligand>
</feature>
<name>A0A1G2LED1_9BACT</name>
<evidence type="ECO:0000313" key="11">
    <source>
        <dbReference type="Proteomes" id="UP000178977"/>
    </source>
</evidence>
<dbReference type="GO" id="GO:0006094">
    <property type="term" value="P:gluconeogenesis"/>
    <property type="evidence" value="ECO:0007669"/>
    <property type="project" value="TreeGrafter"/>
</dbReference>
<dbReference type="EMBL" id="MHQT01000008">
    <property type="protein sequence ID" value="OHA09977.1"/>
    <property type="molecule type" value="Genomic_DNA"/>
</dbReference>
<feature type="binding site" evidence="7 8">
    <location>
        <position position="304"/>
    </location>
    <ligand>
        <name>ATP</name>
        <dbReference type="ChEBI" id="CHEBI:30616"/>
    </ligand>
</feature>
<gene>
    <name evidence="7" type="primary">pgk</name>
    <name evidence="10" type="ORF">A3A44_01530</name>
</gene>
<feature type="binding site" evidence="7">
    <location>
        <position position="35"/>
    </location>
    <ligand>
        <name>substrate</name>
    </ligand>
</feature>
<evidence type="ECO:0000256" key="6">
    <source>
        <dbReference type="ARBA" id="ARBA00022840"/>
    </source>
</evidence>
<keyword evidence="5 7" id="KW-0418">Kinase</keyword>
<dbReference type="GO" id="GO:0005524">
    <property type="term" value="F:ATP binding"/>
    <property type="evidence" value="ECO:0007669"/>
    <property type="project" value="UniProtKB-KW"/>
</dbReference>
<dbReference type="SUPFAM" id="SSF53748">
    <property type="entry name" value="Phosphoglycerate kinase"/>
    <property type="match status" value="1"/>
</dbReference>
<keyword evidence="7" id="KW-0324">Glycolysis</keyword>
<dbReference type="GO" id="GO:0004618">
    <property type="term" value="F:phosphoglycerate kinase activity"/>
    <property type="evidence" value="ECO:0007669"/>
    <property type="project" value="UniProtKB-UniRule"/>
</dbReference>
<keyword evidence="3 7" id="KW-0808">Transferase</keyword>
<comment type="caution">
    <text evidence="10">The sequence shown here is derived from an EMBL/GenBank/DDBJ whole genome shotgun (WGS) entry which is preliminary data.</text>
</comment>
<evidence type="ECO:0000256" key="7">
    <source>
        <dbReference type="HAMAP-Rule" id="MF_00145"/>
    </source>
</evidence>
<comment type="pathway">
    <text evidence="7">Carbohydrate degradation; glycolysis; pyruvate from D-glyceraldehyde 3-phosphate: step 2/5.</text>
</comment>
<feature type="binding site" evidence="7">
    <location>
        <begin position="58"/>
        <end position="61"/>
    </location>
    <ligand>
        <name>substrate</name>
    </ligand>
</feature>
<dbReference type="HAMAP" id="MF_00145">
    <property type="entry name" value="Phosphoglyc_kinase"/>
    <property type="match status" value="1"/>
</dbReference>
<sequence>MVKALSRYPLRKRRVLLRVDFNVPVAHGRVAGDFRIRAHLPTIRALRQRGNQVILLSHHSNHRQSIRPVARHLVRLLGAPVAFLADPEKARAPLRGPIVLLENLRFWKGEEAEDGRFARILASLGDAFVNDAFAVAHRRGASITVLPRIMPAYLGPLFEREIAELKRLEKNPERPLVAVFGGAKIETKIKLLRRMARLADRVLVGGAIANPLFAARGIHVSTPPITDAETRALVRMLARSPKIVLPVDGVMGRSPGARQRTGPFGRMKRGEGIFDAGPSTVRLFRRELRNARTIIWNGPLGLVEMPAFQKGTLGLVRAIGQSRGRSIVGGGDTIAWLEERGLLKRFDYVSTGGGAMLAYLAGEKLPGLEALRGGKLRN</sequence>
<dbReference type="STRING" id="1802281.A3A44_01530"/>
<dbReference type="Gene3D" id="3.40.50.1260">
    <property type="entry name" value="Phosphoglycerate kinase, N-terminal domain"/>
    <property type="match status" value="2"/>
</dbReference>
<keyword evidence="6 7" id="KW-0067">ATP-binding</keyword>
<evidence type="ECO:0000256" key="2">
    <source>
        <dbReference type="ARBA" id="ARBA00013061"/>
    </source>
</evidence>
<evidence type="ECO:0000256" key="3">
    <source>
        <dbReference type="ARBA" id="ARBA00022679"/>
    </source>
</evidence>
<feature type="binding site" evidence="7">
    <location>
        <begin position="20"/>
        <end position="22"/>
    </location>
    <ligand>
        <name>substrate</name>
    </ligand>
</feature>
<evidence type="ECO:0000256" key="8">
    <source>
        <dbReference type="PIRSR" id="PIRSR000724-2"/>
    </source>
</evidence>
<dbReference type="PRINTS" id="PR00477">
    <property type="entry name" value="PHGLYCKINASE"/>
</dbReference>
<accession>A0A1G2LED1</accession>
<dbReference type="GO" id="GO:0043531">
    <property type="term" value="F:ADP binding"/>
    <property type="evidence" value="ECO:0007669"/>
    <property type="project" value="TreeGrafter"/>
</dbReference>
<feature type="binding site" evidence="7">
    <location>
        <position position="105"/>
    </location>
    <ligand>
        <name>substrate</name>
    </ligand>
</feature>
<dbReference type="PANTHER" id="PTHR11406">
    <property type="entry name" value="PHOSPHOGLYCERATE KINASE"/>
    <property type="match status" value="1"/>
</dbReference>
<dbReference type="AlphaFoldDB" id="A0A1G2LED1"/>
<keyword evidence="7" id="KW-0963">Cytoplasm</keyword>
<comment type="caution">
    <text evidence="7">Lacks conserved residue(s) required for the propagation of feature annotation.</text>
</comment>
<dbReference type="PROSITE" id="PS00111">
    <property type="entry name" value="PGLYCERATE_KINASE"/>
    <property type="match status" value="1"/>
</dbReference>
<comment type="catalytic activity">
    <reaction evidence="1 7 9">
        <text>(2R)-3-phosphoglycerate + ATP = (2R)-3-phospho-glyceroyl phosphate + ADP</text>
        <dbReference type="Rhea" id="RHEA:14801"/>
        <dbReference type="ChEBI" id="CHEBI:30616"/>
        <dbReference type="ChEBI" id="CHEBI:57604"/>
        <dbReference type="ChEBI" id="CHEBI:58272"/>
        <dbReference type="ChEBI" id="CHEBI:456216"/>
        <dbReference type="EC" id="2.7.2.3"/>
    </reaction>
</comment>
<comment type="similarity">
    <text evidence="7 9">Belongs to the phosphoglycerate kinase family.</text>
</comment>
<feature type="binding site" evidence="7">
    <location>
        <position position="138"/>
    </location>
    <ligand>
        <name>substrate</name>
    </ligand>
</feature>
<evidence type="ECO:0000256" key="1">
    <source>
        <dbReference type="ARBA" id="ARBA00000642"/>
    </source>
</evidence>
<dbReference type="InterPro" id="IPR015911">
    <property type="entry name" value="Phosphoglycerate_kinase_CS"/>
</dbReference>
<dbReference type="EC" id="2.7.2.3" evidence="2 7"/>
<dbReference type="Proteomes" id="UP000178977">
    <property type="component" value="Unassembled WGS sequence"/>
</dbReference>
<organism evidence="10 11">
    <name type="scientific">Candidatus Sungbacteria bacterium RIFCSPLOWO2_01_FULL_60_25</name>
    <dbReference type="NCBI Taxonomy" id="1802281"/>
    <lineage>
        <taxon>Bacteria</taxon>
        <taxon>Candidatus Sungiibacteriota</taxon>
    </lineage>
</organism>
<comment type="subcellular location">
    <subcellularLocation>
        <location evidence="7">Cytoplasm</location>
    </subcellularLocation>
</comment>
<keyword evidence="4 7" id="KW-0547">Nucleotide-binding</keyword>
<feature type="binding site" evidence="7 8">
    <location>
        <position position="188"/>
    </location>
    <ligand>
        <name>ATP</name>
        <dbReference type="ChEBI" id="CHEBI:30616"/>
    </ligand>
</feature>
<evidence type="ECO:0000256" key="9">
    <source>
        <dbReference type="RuleBase" id="RU000532"/>
    </source>
</evidence>
<dbReference type="PANTHER" id="PTHR11406:SF23">
    <property type="entry name" value="PHOSPHOGLYCERATE KINASE 1, CHLOROPLASTIC-RELATED"/>
    <property type="match status" value="1"/>
</dbReference>
<protein>
    <recommendedName>
        <fullName evidence="2 7">Phosphoglycerate kinase</fullName>
        <ecNumber evidence="2 7">2.7.2.3</ecNumber>
    </recommendedName>
</protein>
<dbReference type="Pfam" id="PF00162">
    <property type="entry name" value="PGK"/>
    <property type="match status" value="1"/>
</dbReference>
<dbReference type="PIRSF" id="PIRSF000724">
    <property type="entry name" value="Pgk"/>
    <property type="match status" value="1"/>
</dbReference>
<dbReference type="InterPro" id="IPR001576">
    <property type="entry name" value="Phosphoglycerate_kinase"/>
</dbReference>
<dbReference type="GO" id="GO:0006096">
    <property type="term" value="P:glycolytic process"/>
    <property type="evidence" value="ECO:0007669"/>
    <property type="project" value="UniProtKB-UniRule"/>
</dbReference>
<proteinExistence type="inferred from homology"/>
<evidence type="ECO:0000313" key="10">
    <source>
        <dbReference type="EMBL" id="OHA09977.1"/>
    </source>
</evidence>
<evidence type="ECO:0000256" key="4">
    <source>
        <dbReference type="ARBA" id="ARBA00022741"/>
    </source>
</evidence>
<dbReference type="InterPro" id="IPR036043">
    <property type="entry name" value="Phosphoglycerate_kinase_sf"/>
</dbReference>
<dbReference type="UniPathway" id="UPA00109">
    <property type="reaction ID" value="UER00185"/>
</dbReference>
<dbReference type="InterPro" id="IPR015824">
    <property type="entry name" value="Phosphoglycerate_kinase_N"/>
</dbReference>
<comment type="subunit">
    <text evidence="7">Monomer.</text>
</comment>
<dbReference type="GO" id="GO:0005829">
    <property type="term" value="C:cytosol"/>
    <property type="evidence" value="ECO:0007669"/>
    <property type="project" value="TreeGrafter"/>
</dbReference>
<reference evidence="10 11" key="1">
    <citation type="journal article" date="2016" name="Nat. Commun.">
        <title>Thousands of microbial genomes shed light on interconnected biogeochemical processes in an aquifer system.</title>
        <authorList>
            <person name="Anantharaman K."/>
            <person name="Brown C.T."/>
            <person name="Hug L.A."/>
            <person name="Sharon I."/>
            <person name="Castelle C.J."/>
            <person name="Probst A.J."/>
            <person name="Thomas B.C."/>
            <person name="Singh A."/>
            <person name="Wilkins M.J."/>
            <person name="Karaoz U."/>
            <person name="Brodie E.L."/>
            <person name="Williams K.H."/>
            <person name="Hubbard S.S."/>
            <person name="Banfield J.F."/>
        </authorList>
    </citation>
    <scope>NUCLEOTIDE SEQUENCE [LARGE SCALE GENOMIC DNA]</scope>
</reference>
<evidence type="ECO:0000256" key="5">
    <source>
        <dbReference type="ARBA" id="ARBA00022777"/>
    </source>
</evidence>